<sequence>MPPSAQILRRETGTRRRRVMVTTEMLREWQRLGKQGIDEAGGLDGLARQYGVASDALKHCLRTDGTLTMRAEYRLRMDGEGAM</sequence>
<proteinExistence type="predicted"/>
<dbReference type="AlphaFoldDB" id="A0A5E4XSW5"/>
<accession>A0A5E4XSW5</accession>
<reference evidence="1 2" key="1">
    <citation type="submission" date="2019-08" db="EMBL/GenBank/DDBJ databases">
        <authorList>
            <person name="Peeters C."/>
        </authorList>
    </citation>
    <scope>NUCLEOTIDE SEQUENCE [LARGE SCALE GENOMIC DNA]</scope>
    <source>
        <strain evidence="1 2">LMG 31112</strain>
    </source>
</reference>
<dbReference type="EMBL" id="CABPSM010000013">
    <property type="protein sequence ID" value="VVE39195.1"/>
    <property type="molecule type" value="Genomic_DNA"/>
</dbReference>
<gene>
    <name evidence="1" type="ORF">PHO31112_04053</name>
</gene>
<organism evidence="1 2">
    <name type="scientific">Pandoraea horticolens</name>
    <dbReference type="NCBI Taxonomy" id="2508298"/>
    <lineage>
        <taxon>Bacteria</taxon>
        <taxon>Pseudomonadati</taxon>
        <taxon>Pseudomonadota</taxon>
        <taxon>Betaproteobacteria</taxon>
        <taxon>Burkholderiales</taxon>
        <taxon>Burkholderiaceae</taxon>
        <taxon>Pandoraea</taxon>
    </lineage>
</organism>
<dbReference type="Proteomes" id="UP000343317">
    <property type="component" value="Unassembled WGS sequence"/>
</dbReference>
<evidence type="ECO:0000313" key="1">
    <source>
        <dbReference type="EMBL" id="VVE39195.1"/>
    </source>
</evidence>
<protein>
    <submittedName>
        <fullName evidence="1">Uncharacterized protein</fullName>
    </submittedName>
</protein>
<name>A0A5E4XSW5_9BURK</name>
<evidence type="ECO:0000313" key="2">
    <source>
        <dbReference type="Proteomes" id="UP000343317"/>
    </source>
</evidence>
<keyword evidence="2" id="KW-1185">Reference proteome</keyword>